<dbReference type="PATRIC" id="fig|398512.5.peg.403"/>
<evidence type="ECO:0000313" key="15">
    <source>
        <dbReference type="EMBL" id="KNY25125.1"/>
    </source>
</evidence>
<dbReference type="Gene3D" id="3.40.50.720">
    <property type="entry name" value="NAD(P)-binding Rossmann-like Domain"/>
    <property type="match status" value="1"/>
</dbReference>
<comment type="pathway">
    <text evidence="1 12">One-carbon metabolism; tetrahydrofolate interconversion.</text>
</comment>
<dbReference type="CDD" id="cd01080">
    <property type="entry name" value="NAD_bind_m-THF_DH_Cyclohyd"/>
    <property type="match status" value="1"/>
</dbReference>
<evidence type="ECO:0000256" key="8">
    <source>
        <dbReference type="ARBA" id="ARBA00023002"/>
    </source>
</evidence>
<dbReference type="EC" id="1.5.1.5" evidence="12"/>
<dbReference type="FunFam" id="3.40.50.10860:FF:000005">
    <property type="entry name" value="C-1-tetrahydrofolate synthase, cytoplasmic, putative"/>
    <property type="match status" value="1"/>
</dbReference>
<feature type="binding site" evidence="12">
    <location>
        <begin position="165"/>
        <end position="167"/>
    </location>
    <ligand>
        <name>NADP(+)</name>
        <dbReference type="ChEBI" id="CHEBI:58349"/>
    </ligand>
</feature>
<dbReference type="InterPro" id="IPR020630">
    <property type="entry name" value="THF_DH/CycHdrlase_cat_dom"/>
</dbReference>
<feature type="domain" description="Tetrahydrofolate dehydrogenase/cyclohydrolase catalytic" evidence="13">
    <location>
        <begin position="6"/>
        <end position="120"/>
    </location>
</feature>
<dbReference type="HAMAP" id="MF_01576">
    <property type="entry name" value="THF_DHG_CYH"/>
    <property type="match status" value="1"/>
</dbReference>
<dbReference type="Pfam" id="PF02882">
    <property type="entry name" value="THF_DHG_CYH_C"/>
    <property type="match status" value="1"/>
</dbReference>
<evidence type="ECO:0000256" key="12">
    <source>
        <dbReference type="HAMAP-Rule" id="MF_01576"/>
    </source>
</evidence>
<dbReference type="InterPro" id="IPR020631">
    <property type="entry name" value="THF_DH/CycHdrlase_NAD-bd_dom"/>
</dbReference>
<dbReference type="FunFam" id="3.40.50.720:FF:000006">
    <property type="entry name" value="Bifunctional protein FolD"/>
    <property type="match status" value="1"/>
</dbReference>
<comment type="caution">
    <text evidence="15">The sequence shown here is derived from an EMBL/GenBank/DDBJ whole genome shotgun (WGS) entry which is preliminary data.</text>
</comment>
<evidence type="ECO:0000259" key="14">
    <source>
        <dbReference type="Pfam" id="PF02882"/>
    </source>
</evidence>
<keyword evidence="10 12" id="KW-0486">Methionine biosynthesis</keyword>
<dbReference type="OrthoDB" id="9803580at2"/>
<gene>
    <name evidence="12" type="primary">folD</name>
    <name evidence="15" type="ORF">Bccel_0382</name>
</gene>
<dbReference type="GO" id="GO:0035999">
    <property type="term" value="P:tetrahydrofolate interconversion"/>
    <property type="evidence" value="ECO:0007669"/>
    <property type="project" value="UniProtKB-UniRule"/>
</dbReference>
<keyword evidence="7 12" id="KW-0521">NADP</keyword>
<evidence type="ECO:0000256" key="4">
    <source>
        <dbReference type="ARBA" id="ARBA00022605"/>
    </source>
</evidence>
<dbReference type="EMBL" id="LGTC01000001">
    <property type="protein sequence ID" value="KNY25125.1"/>
    <property type="molecule type" value="Genomic_DNA"/>
</dbReference>
<keyword evidence="8 12" id="KW-0560">Oxidoreductase</keyword>
<name>A0A0L6JHD5_9FIRM</name>
<evidence type="ECO:0000256" key="5">
    <source>
        <dbReference type="ARBA" id="ARBA00022755"/>
    </source>
</evidence>
<evidence type="ECO:0000256" key="1">
    <source>
        <dbReference type="ARBA" id="ARBA00004777"/>
    </source>
</evidence>
<reference evidence="16" key="1">
    <citation type="submission" date="2015-07" db="EMBL/GenBank/DDBJ databases">
        <title>Near-Complete Genome Sequence of the Cellulolytic Bacterium Bacteroides (Pseudobacteroides) cellulosolvens ATCC 35603.</title>
        <authorList>
            <person name="Dassa B."/>
            <person name="Utturkar S.M."/>
            <person name="Klingeman D.M."/>
            <person name="Hurt R.A."/>
            <person name="Keller M."/>
            <person name="Xu J."/>
            <person name="Reddy Y.H.K."/>
            <person name="Borovok I."/>
            <person name="Grinberg I.R."/>
            <person name="Lamed R."/>
            <person name="Zhivin O."/>
            <person name="Bayer E.A."/>
            <person name="Brown S.D."/>
        </authorList>
    </citation>
    <scope>NUCLEOTIDE SEQUENCE [LARGE SCALE GENOMIC DNA]</scope>
    <source>
        <strain evidence="16">DSM 2933</strain>
    </source>
</reference>
<dbReference type="GO" id="GO:0004477">
    <property type="term" value="F:methenyltetrahydrofolate cyclohydrolase activity"/>
    <property type="evidence" value="ECO:0007669"/>
    <property type="project" value="UniProtKB-UniRule"/>
</dbReference>
<keyword evidence="11 12" id="KW-0511">Multifunctional enzyme</keyword>
<dbReference type="NCBIfam" id="NF010783">
    <property type="entry name" value="PRK14186.1"/>
    <property type="match status" value="1"/>
</dbReference>
<comment type="catalytic activity">
    <reaction evidence="12">
        <text>(6R)-5,10-methenyltetrahydrofolate + H2O = (6R)-10-formyltetrahydrofolate + H(+)</text>
        <dbReference type="Rhea" id="RHEA:23700"/>
        <dbReference type="ChEBI" id="CHEBI:15377"/>
        <dbReference type="ChEBI" id="CHEBI:15378"/>
        <dbReference type="ChEBI" id="CHEBI:57455"/>
        <dbReference type="ChEBI" id="CHEBI:195366"/>
        <dbReference type="EC" id="3.5.4.9"/>
    </reaction>
</comment>
<keyword evidence="6 12" id="KW-0378">Hydrolase</keyword>
<evidence type="ECO:0000256" key="11">
    <source>
        <dbReference type="ARBA" id="ARBA00023268"/>
    </source>
</evidence>
<comment type="caution">
    <text evidence="12">Lacks conserved residue(s) required for the propagation of feature annotation.</text>
</comment>
<dbReference type="Pfam" id="PF00763">
    <property type="entry name" value="THF_DHG_CYH"/>
    <property type="match status" value="1"/>
</dbReference>
<comment type="function">
    <text evidence="12">Catalyzes the oxidation of 5,10-methylenetetrahydrofolate to 5,10-methenyltetrahydrofolate and then the hydrolysis of 5,10-methenyltetrahydrofolate to 10-formyltetrahydrofolate.</text>
</comment>
<accession>A0A0L6JHD5</accession>
<dbReference type="InterPro" id="IPR020867">
    <property type="entry name" value="THF_DH/CycHdrlase_CS"/>
</dbReference>
<dbReference type="EC" id="3.5.4.9" evidence="12"/>
<dbReference type="PANTHER" id="PTHR48099">
    <property type="entry name" value="C-1-TETRAHYDROFOLATE SYNTHASE, CYTOPLASMIC-RELATED"/>
    <property type="match status" value="1"/>
</dbReference>
<evidence type="ECO:0000256" key="9">
    <source>
        <dbReference type="ARBA" id="ARBA00023102"/>
    </source>
</evidence>
<dbReference type="SUPFAM" id="SSF51735">
    <property type="entry name" value="NAD(P)-binding Rossmann-fold domains"/>
    <property type="match status" value="1"/>
</dbReference>
<evidence type="ECO:0000256" key="6">
    <source>
        <dbReference type="ARBA" id="ARBA00022801"/>
    </source>
</evidence>
<evidence type="ECO:0000313" key="16">
    <source>
        <dbReference type="Proteomes" id="UP000036923"/>
    </source>
</evidence>
<comment type="similarity">
    <text evidence="12">Belongs to the tetrahydrofolate dehydrogenase/cyclohydrolase family.</text>
</comment>
<dbReference type="InterPro" id="IPR046346">
    <property type="entry name" value="Aminoacid_DH-like_N_sf"/>
</dbReference>
<keyword evidence="5 12" id="KW-0658">Purine biosynthesis</keyword>
<evidence type="ECO:0000256" key="7">
    <source>
        <dbReference type="ARBA" id="ARBA00022857"/>
    </source>
</evidence>
<dbReference type="NCBIfam" id="NF008058">
    <property type="entry name" value="PRK10792.1"/>
    <property type="match status" value="1"/>
</dbReference>
<dbReference type="UniPathway" id="UPA00193"/>
<evidence type="ECO:0000256" key="10">
    <source>
        <dbReference type="ARBA" id="ARBA00023167"/>
    </source>
</evidence>
<dbReference type="PRINTS" id="PR00085">
    <property type="entry name" value="THFDHDRGNASE"/>
</dbReference>
<dbReference type="GO" id="GO:0004488">
    <property type="term" value="F:methylenetetrahydrofolate dehydrogenase (NADP+) activity"/>
    <property type="evidence" value="ECO:0007669"/>
    <property type="project" value="UniProtKB-UniRule"/>
</dbReference>
<keyword evidence="3 12" id="KW-0554">One-carbon metabolism</keyword>
<organism evidence="15 16">
    <name type="scientific">Pseudobacteroides cellulosolvens ATCC 35603 = DSM 2933</name>
    <dbReference type="NCBI Taxonomy" id="398512"/>
    <lineage>
        <taxon>Bacteria</taxon>
        <taxon>Bacillati</taxon>
        <taxon>Bacillota</taxon>
        <taxon>Clostridia</taxon>
        <taxon>Eubacteriales</taxon>
        <taxon>Oscillospiraceae</taxon>
        <taxon>Pseudobacteroides</taxon>
    </lineage>
</organism>
<dbReference type="InterPro" id="IPR036291">
    <property type="entry name" value="NAD(P)-bd_dom_sf"/>
</dbReference>
<dbReference type="STRING" id="398512.Bccel_0382"/>
<comment type="catalytic activity">
    <reaction evidence="12">
        <text>(6R)-5,10-methylene-5,6,7,8-tetrahydrofolate + NADP(+) = (6R)-5,10-methenyltetrahydrofolate + NADPH</text>
        <dbReference type="Rhea" id="RHEA:22812"/>
        <dbReference type="ChEBI" id="CHEBI:15636"/>
        <dbReference type="ChEBI" id="CHEBI:57455"/>
        <dbReference type="ChEBI" id="CHEBI:57783"/>
        <dbReference type="ChEBI" id="CHEBI:58349"/>
        <dbReference type="EC" id="1.5.1.5"/>
    </reaction>
</comment>
<dbReference type="GO" id="GO:0000105">
    <property type="term" value="P:L-histidine biosynthetic process"/>
    <property type="evidence" value="ECO:0007669"/>
    <property type="project" value="UniProtKB-KW"/>
</dbReference>
<dbReference type="RefSeq" id="WP_036946314.1">
    <property type="nucleotide sequence ID" value="NZ_KN050763.1"/>
</dbReference>
<dbReference type="PROSITE" id="PS00767">
    <property type="entry name" value="THF_DHG_CYH_2"/>
    <property type="match status" value="1"/>
</dbReference>
<dbReference type="Proteomes" id="UP000036923">
    <property type="component" value="Unassembled WGS sequence"/>
</dbReference>
<dbReference type="GO" id="GO:0006164">
    <property type="term" value="P:purine nucleotide biosynthetic process"/>
    <property type="evidence" value="ECO:0007669"/>
    <property type="project" value="UniProtKB-KW"/>
</dbReference>
<feature type="domain" description="Tetrahydrofolate dehydrogenase/cyclohydrolase NAD(P)-binding" evidence="14">
    <location>
        <begin position="139"/>
        <end position="281"/>
    </location>
</feature>
<dbReference type="PROSITE" id="PS00766">
    <property type="entry name" value="THF_DHG_CYH_1"/>
    <property type="match status" value="1"/>
</dbReference>
<comment type="subunit">
    <text evidence="2 12">Homodimer.</text>
</comment>
<evidence type="ECO:0000256" key="2">
    <source>
        <dbReference type="ARBA" id="ARBA00011738"/>
    </source>
</evidence>
<proteinExistence type="inferred from homology"/>
<keyword evidence="4 12" id="KW-0028">Amino-acid biosynthesis</keyword>
<sequence>MAATVISGKDLAKKVKDNLKNDVEALKAKGIETCLVVIIVGDDPASRVYVNNKKKACEEVGIKSIEYALGADTSEQELLTLIDKLNKDNSVNGILVQLPLPKQISEDKVIMAINPQKDVDAFHPINVGKIMTGNPDFMPCTPAGVIKLIEETGIDIAGKECVVVGRSNIVGKPQAMLLLAKNGTVTICHSRTKDLEDVIRRADILVAAVGRPEMIKGSAIKPGAVVIDVGTNRTESKKLVGDVEFSSACEVASYITPVPGGVGPMTIAMLMENTVKAAKIQAGL</sequence>
<feature type="binding site" evidence="12">
    <location>
        <position position="231"/>
    </location>
    <ligand>
        <name>NADP(+)</name>
        <dbReference type="ChEBI" id="CHEBI:58349"/>
    </ligand>
</feature>
<dbReference type="eggNOG" id="COG0190">
    <property type="taxonomic scope" value="Bacteria"/>
</dbReference>
<evidence type="ECO:0000256" key="3">
    <source>
        <dbReference type="ARBA" id="ARBA00022563"/>
    </source>
</evidence>
<dbReference type="Gene3D" id="3.40.50.10860">
    <property type="entry name" value="Leucine Dehydrogenase, chain A, domain 1"/>
    <property type="match status" value="1"/>
</dbReference>
<dbReference type="PANTHER" id="PTHR48099:SF5">
    <property type="entry name" value="C-1-TETRAHYDROFOLATE SYNTHASE, CYTOPLASMIC"/>
    <property type="match status" value="1"/>
</dbReference>
<evidence type="ECO:0000259" key="13">
    <source>
        <dbReference type="Pfam" id="PF00763"/>
    </source>
</evidence>
<dbReference type="AlphaFoldDB" id="A0A0L6JHD5"/>
<keyword evidence="16" id="KW-1185">Reference proteome</keyword>
<keyword evidence="9 12" id="KW-0368">Histidine biosynthesis</keyword>
<dbReference type="InterPro" id="IPR000672">
    <property type="entry name" value="THF_DH/CycHdrlase"/>
</dbReference>
<dbReference type="GO" id="GO:0009086">
    <property type="term" value="P:methionine biosynthetic process"/>
    <property type="evidence" value="ECO:0007669"/>
    <property type="project" value="UniProtKB-KW"/>
</dbReference>
<dbReference type="GO" id="GO:0005829">
    <property type="term" value="C:cytosol"/>
    <property type="evidence" value="ECO:0007669"/>
    <property type="project" value="TreeGrafter"/>
</dbReference>
<protein>
    <recommendedName>
        <fullName evidence="12">Bifunctional protein FolD</fullName>
    </recommendedName>
    <domain>
        <recommendedName>
            <fullName evidence="12">Methylenetetrahydrofolate dehydrogenase</fullName>
            <ecNumber evidence="12">1.5.1.5</ecNumber>
        </recommendedName>
    </domain>
    <domain>
        <recommendedName>
            <fullName evidence="12">Methenyltetrahydrofolate cyclohydrolase</fullName>
            <ecNumber evidence="12">3.5.4.9</ecNumber>
        </recommendedName>
    </domain>
</protein>
<dbReference type="SUPFAM" id="SSF53223">
    <property type="entry name" value="Aminoacid dehydrogenase-like, N-terminal domain"/>
    <property type="match status" value="1"/>
</dbReference>